<dbReference type="EMBL" id="FPCG01000008">
    <property type="protein sequence ID" value="SFV23747.1"/>
    <property type="molecule type" value="Genomic_DNA"/>
</dbReference>
<evidence type="ECO:0000256" key="1">
    <source>
        <dbReference type="ARBA" id="ARBA00022676"/>
    </source>
</evidence>
<protein>
    <submittedName>
        <fullName evidence="5">Glycosyltransferase involved in cell wall bisynthesis</fullName>
    </submittedName>
</protein>
<evidence type="ECO:0000259" key="4">
    <source>
        <dbReference type="Pfam" id="PF13439"/>
    </source>
</evidence>
<evidence type="ECO:0000313" key="5">
    <source>
        <dbReference type="EMBL" id="SFV23747.1"/>
    </source>
</evidence>
<dbReference type="STRING" id="574650.SAMN04487966_10873"/>
<dbReference type="SUPFAM" id="SSF53756">
    <property type="entry name" value="UDP-Glycosyltransferase/glycogen phosphorylase"/>
    <property type="match status" value="1"/>
</dbReference>
<dbReference type="PANTHER" id="PTHR12526:SF510">
    <property type="entry name" value="D-INOSITOL 3-PHOSPHATE GLYCOSYLTRANSFERASE"/>
    <property type="match status" value="1"/>
</dbReference>
<keyword evidence="2 5" id="KW-0808">Transferase</keyword>
<feature type="domain" description="Glycosyltransferase subfamily 4-like N-terminal" evidence="4">
    <location>
        <begin position="16"/>
        <end position="178"/>
    </location>
</feature>
<dbReference type="InterPro" id="IPR028098">
    <property type="entry name" value="Glyco_trans_4-like_N"/>
</dbReference>
<organism evidence="5 6">
    <name type="scientific">Micrococcus terreus</name>
    <dbReference type="NCBI Taxonomy" id="574650"/>
    <lineage>
        <taxon>Bacteria</taxon>
        <taxon>Bacillati</taxon>
        <taxon>Actinomycetota</taxon>
        <taxon>Actinomycetes</taxon>
        <taxon>Micrococcales</taxon>
        <taxon>Micrococcaceae</taxon>
        <taxon>Micrococcus</taxon>
    </lineage>
</organism>
<dbReference type="Pfam" id="PF00534">
    <property type="entry name" value="Glycos_transf_1"/>
    <property type="match status" value="1"/>
</dbReference>
<dbReference type="GO" id="GO:0016757">
    <property type="term" value="F:glycosyltransferase activity"/>
    <property type="evidence" value="ECO:0007669"/>
    <property type="project" value="UniProtKB-KW"/>
</dbReference>
<dbReference type="RefSeq" id="WP_245760734.1">
    <property type="nucleotide sequence ID" value="NZ_FPCG01000008.1"/>
</dbReference>
<accession>A0A1I7MP90</accession>
<sequence length="367" mass="38912">MTPPPLALWVIPVGDFGGVARHVVDTARAGIPGHRLVVLCPEGPLAERLRQIGAPVLTGAFGPDAGPVASARTLRRAVRTLRPAVVHTHLAYADIIAAGVLAADRSVTLISTEHGIAADASVYHRSPVKAKMTAAVHHARLRRADEVIAVSNSTREVMSRRWAPSCPVTVIPNGVDIEAVRDVVGAPERRALGEGLRLLSLSRLSPEKRIDALLRTMPALLDRDARATLTVAGTGPEAQALKDLASDLGVADSVRFPGFVDPWEAMRDHDVVVQLSAWENLSYTLLDAVAAGLDVVATDVGGNREIVGPQSLVTDPTPPSILERLTTLREAAGESADAQLTTVEQMTRGIAEVYRRHLSTAGTGQTP</sequence>
<keyword evidence="6" id="KW-1185">Reference proteome</keyword>
<evidence type="ECO:0000259" key="3">
    <source>
        <dbReference type="Pfam" id="PF00534"/>
    </source>
</evidence>
<dbReference type="AlphaFoldDB" id="A0A1I7MP90"/>
<reference evidence="5 6" key="1">
    <citation type="submission" date="2016-10" db="EMBL/GenBank/DDBJ databases">
        <authorList>
            <person name="de Groot N.N."/>
        </authorList>
    </citation>
    <scope>NUCLEOTIDE SEQUENCE [LARGE SCALE GENOMIC DNA]</scope>
    <source>
        <strain evidence="5 6">CGMCC 1.7054</strain>
    </source>
</reference>
<dbReference type="Proteomes" id="UP000198881">
    <property type="component" value="Unassembled WGS sequence"/>
</dbReference>
<gene>
    <name evidence="5" type="ORF">SAMN04487966_10873</name>
</gene>
<evidence type="ECO:0000256" key="2">
    <source>
        <dbReference type="ARBA" id="ARBA00022679"/>
    </source>
</evidence>
<dbReference type="Pfam" id="PF13439">
    <property type="entry name" value="Glyco_transf_4"/>
    <property type="match status" value="1"/>
</dbReference>
<evidence type="ECO:0000313" key="6">
    <source>
        <dbReference type="Proteomes" id="UP000198881"/>
    </source>
</evidence>
<dbReference type="PANTHER" id="PTHR12526">
    <property type="entry name" value="GLYCOSYLTRANSFERASE"/>
    <property type="match status" value="1"/>
</dbReference>
<name>A0A1I7MP90_9MICC</name>
<feature type="domain" description="Glycosyl transferase family 1" evidence="3">
    <location>
        <begin position="197"/>
        <end position="325"/>
    </location>
</feature>
<keyword evidence="1" id="KW-0328">Glycosyltransferase</keyword>
<proteinExistence type="predicted"/>
<dbReference type="CDD" id="cd03801">
    <property type="entry name" value="GT4_PimA-like"/>
    <property type="match status" value="1"/>
</dbReference>
<dbReference type="Gene3D" id="3.40.50.2000">
    <property type="entry name" value="Glycogen Phosphorylase B"/>
    <property type="match status" value="2"/>
</dbReference>
<dbReference type="InterPro" id="IPR001296">
    <property type="entry name" value="Glyco_trans_1"/>
</dbReference>